<sequence>MLLRSVKDTGFLALGILAAFSHVVDAYYNIEHQLKPQGELGVALDYSLATSWPEEQDKKDNRARRNWFFSSHLKFKESVDQIEDGVLWQIARDAIDEMTAEAEQYGITRRNIPGAMAILAWGNEIILASSQRPISFSYGYHGTEVLESLKLCQMVWHEMTGDDQEHRRQGMCAEPMAVHLYYSMTETPLQNQRARIGAWTPIRSGGWKQSDPCGFADEWGCALFIADQNLQVIKDDITPKEYDLKELAGGVSIRDQIQLCSVARAHG</sequence>
<evidence type="ECO:0000313" key="2">
    <source>
        <dbReference type="Proteomes" id="UP000223968"/>
    </source>
</evidence>
<protein>
    <submittedName>
        <fullName evidence="1">Uncharacterized protein</fullName>
    </submittedName>
</protein>
<name>A0A2B7Y9Z7_9EURO</name>
<keyword evidence="2" id="KW-1185">Reference proteome</keyword>
<comment type="caution">
    <text evidence="1">The sequence shown here is derived from an EMBL/GenBank/DDBJ whole genome shotgun (WGS) entry which is preliminary data.</text>
</comment>
<dbReference type="OrthoDB" id="3780330at2759"/>
<proteinExistence type="predicted"/>
<dbReference type="Proteomes" id="UP000223968">
    <property type="component" value="Unassembled WGS sequence"/>
</dbReference>
<evidence type="ECO:0000313" key="1">
    <source>
        <dbReference type="EMBL" id="PGH17919.1"/>
    </source>
</evidence>
<dbReference type="AlphaFoldDB" id="A0A2B7Y9Z7"/>
<reference evidence="1 2" key="1">
    <citation type="submission" date="2017-10" db="EMBL/GenBank/DDBJ databases">
        <title>Comparative genomics in systemic dimorphic fungi from Ajellomycetaceae.</title>
        <authorList>
            <person name="Munoz J.F."/>
            <person name="Mcewen J.G."/>
            <person name="Clay O.K."/>
            <person name="Cuomo C.A."/>
        </authorList>
    </citation>
    <scope>NUCLEOTIDE SEQUENCE [LARGE SCALE GENOMIC DNA]</scope>
    <source>
        <strain evidence="1 2">UAMH5409</strain>
    </source>
</reference>
<organism evidence="1 2">
    <name type="scientific">Helicocarpus griseus UAMH5409</name>
    <dbReference type="NCBI Taxonomy" id="1447875"/>
    <lineage>
        <taxon>Eukaryota</taxon>
        <taxon>Fungi</taxon>
        <taxon>Dikarya</taxon>
        <taxon>Ascomycota</taxon>
        <taxon>Pezizomycotina</taxon>
        <taxon>Eurotiomycetes</taxon>
        <taxon>Eurotiomycetidae</taxon>
        <taxon>Onygenales</taxon>
        <taxon>Ajellomycetaceae</taxon>
        <taxon>Helicocarpus</taxon>
    </lineage>
</organism>
<accession>A0A2B7Y9Z7</accession>
<dbReference type="EMBL" id="PDNB01000007">
    <property type="protein sequence ID" value="PGH17919.1"/>
    <property type="molecule type" value="Genomic_DNA"/>
</dbReference>
<gene>
    <name evidence="1" type="ORF">AJ79_00818</name>
</gene>